<feature type="transmembrane region" description="Helical" evidence="2">
    <location>
        <begin position="276"/>
        <end position="295"/>
    </location>
</feature>
<name>A0A4Y7PRK2_9AGAM</name>
<dbReference type="VEuPathDB" id="FungiDB:BD410DRAFT_831666"/>
<accession>A0A4Y7PRK2</accession>
<keyword evidence="4" id="KW-1185">Reference proteome</keyword>
<proteinExistence type="predicted"/>
<feature type="transmembrane region" description="Helical" evidence="2">
    <location>
        <begin position="238"/>
        <end position="256"/>
    </location>
</feature>
<dbReference type="OrthoDB" id="5427664at2759"/>
<keyword evidence="2" id="KW-1133">Transmembrane helix</keyword>
<sequence>MRPSMLNGGLLSLRASLELDLVVVVLVGAVPGAWLCFEWVVRFGVLMLVDDVDVGDERPMDSWELVDGLDRFTYSAKGHEPSMTTYDWGRAPPRFGSGRFETTASASPLPGVNRKQTSRNRQNEAIDLQMSDPWECDGIKPNPDVDGVGIRISVYITSFLLMVIPRVPRTRPLISSLLNNTRVYLLALMLTAIIQTAQGQLTLYHAVLLYYMIMVVGTASLPTILWPFVEFEKISPHLGIFTNSIFLSLFAWSVYLWSKASKFGSQPECNYKLYEFGYWTIMTVFSALLLALQWIHGSFSFYMWSNYGRTHGKPFNAQLFILENDDIVLPGENVWSFGQILSVALLLGFCNDAIKWCNDNVEASLPLPWLLRRRQLRPALRALLPVLVHQQALRRSRAHMLSPPPFQLLHPNPPHPPSPSPNPPPQVTLSSPSPLRRVAQRGFVRRVMFSVFGPNLPNNVSTSECTRGSGQVEVDLELGLGKGSLNSSDHCPSVDPNHCAGCLILVLVEKHSECHQSHVRKLQRCS</sequence>
<feature type="region of interest" description="Disordered" evidence="1">
    <location>
        <begin position="101"/>
        <end position="122"/>
    </location>
</feature>
<feature type="compositionally biased region" description="Pro residues" evidence="1">
    <location>
        <begin position="403"/>
        <end position="426"/>
    </location>
</feature>
<feature type="transmembrane region" description="Helical" evidence="2">
    <location>
        <begin position="21"/>
        <end position="41"/>
    </location>
</feature>
<evidence type="ECO:0000313" key="3">
    <source>
        <dbReference type="EMBL" id="TDL17150.1"/>
    </source>
</evidence>
<gene>
    <name evidence="3" type="ORF">BD410DRAFT_831666</name>
</gene>
<keyword evidence="2" id="KW-0472">Membrane</keyword>
<feature type="region of interest" description="Disordered" evidence="1">
    <location>
        <begin position="403"/>
        <end position="432"/>
    </location>
</feature>
<feature type="transmembrane region" description="Helical" evidence="2">
    <location>
        <begin position="203"/>
        <end position="226"/>
    </location>
</feature>
<evidence type="ECO:0000313" key="4">
    <source>
        <dbReference type="Proteomes" id="UP000294933"/>
    </source>
</evidence>
<dbReference type="AlphaFoldDB" id="A0A4Y7PRK2"/>
<reference evidence="3 4" key="1">
    <citation type="submission" date="2018-06" db="EMBL/GenBank/DDBJ databases">
        <title>A transcriptomic atlas of mushroom development highlights an independent origin of complex multicellularity.</title>
        <authorList>
            <consortium name="DOE Joint Genome Institute"/>
            <person name="Krizsan K."/>
            <person name="Almasi E."/>
            <person name="Merenyi Z."/>
            <person name="Sahu N."/>
            <person name="Viragh M."/>
            <person name="Koszo T."/>
            <person name="Mondo S."/>
            <person name="Kiss B."/>
            <person name="Balint B."/>
            <person name="Kues U."/>
            <person name="Barry K."/>
            <person name="Hegedus J.C."/>
            <person name="Henrissat B."/>
            <person name="Johnson J."/>
            <person name="Lipzen A."/>
            <person name="Ohm R."/>
            <person name="Nagy I."/>
            <person name="Pangilinan J."/>
            <person name="Yan J."/>
            <person name="Xiong Y."/>
            <person name="Grigoriev I.V."/>
            <person name="Hibbett D.S."/>
            <person name="Nagy L.G."/>
        </authorList>
    </citation>
    <scope>NUCLEOTIDE SEQUENCE [LARGE SCALE GENOMIC DNA]</scope>
    <source>
        <strain evidence="3 4">SZMC22713</strain>
    </source>
</reference>
<feature type="transmembrane region" description="Helical" evidence="2">
    <location>
        <begin position="148"/>
        <end position="165"/>
    </location>
</feature>
<dbReference type="EMBL" id="ML170227">
    <property type="protein sequence ID" value="TDL17150.1"/>
    <property type="molecule type" value="Genomic_DNA"/>
</dbReference>
<organism evidence="3 4">
    <name type="scientific">Rickenella mellea</name>
    <dbReference type="NCBI Taxonomy" id="50990"/>
    <lineage>
        <taxon>Eukaryota</taxon>
        <taxon>Fungi</taxon>
        <taxon>Dikarya</taxon>
        <taxon>Basidiomycota</taxon>
        <taxon>Agaricomycotina</taxon>
        <taxon>Agaricomycetes</taxon>
        <taxon>Hymenochaetales</taxon>
        <taxon>Rickenellaceae</taxon>
        <taxon>Rickenella</taxon>
    </lineage>
</organism>
<protein>
    <submittedName>
        <fullName evidence="3">Uncharacterized protein</fullName>
    </submittedName>
</protein>
<dbReference type="Proteomes" id="UP000294933">
    <property type="component" value="Unassembled WGS sequence"/>
</dbReference>
<evidence type="ECO:0000256" key="2">
    <source>
        <dbReference type="SAM" id="Phobius"/>
    </source>
</evidence>
<evidence type="ECO:0000256" key="1">
    <source>
        <dbReference type="SAM" id="MobiDB-lite"/>
    </source>
</evidence>
<keyword evidence="2" id="KW-0812">Transmembrane</keyword>